<dbReference type="SMART" id="SM00729">
    <property type="entry name" value="Elp3"/>
    <property type="match status" value="1"/>
</dbReference>
<evidence type="ECO:0000256" key="7">
    <source>
        <dbReference type="ARBA" id="ARBA00022723"/>
    </source>
</evidence>
<sequence length="459" mass="52422">MVEKIEYKSPNKKVEGQKKYLIQSFGCQMNERDAESLSGILEDLGYIPTDAQEEADIIILNTCCVRETAESKVYGLLGRLRKLKVAKPDLILGVCGCMPQQEDVAKKIRHNFPFVDLIFGTHNVHELPRMIHQVQENHEAVLEVWATEKGIVENVPVRRKDKLKAWVTIMYGCNNFCTYCIVPYVRGRERSRKPEDIIKEIQDLVQEGYKEVTLLGQNVNSYGKDMDVNYRFADLLLDLDKIEGLERIRFMTSHPRDFDQRLIDVIASAKKVCEHFHLPAQAGSNRILKLMNRGYTREQYLDLIQRIKSAVPNASITADLMVGFPGETEEDFADTLDLVKRVRYDSAFTFVYNIRTGTPAAKMEQVAEEVKSERIQRLIELQNKISCENNRQEEGKVFEVLVEGETQNNPDLLAGRTRTNKLVVFQGPIELTGKLVQVKITKGRLNLLEGELVLNGTND</sequence>
<keyword evidence="8 11" id="KW-0408">Iron</keyword>
<dbReference type="NCBIfam" id="TIGR01574">
    <property type="entry name" value="miaB-methiolase"/>
    <property type="match status" value="1"/>
</dbReference>
<dbReference type="Pfam" id="PF00919">
    <property type="entry name" value="UPF0004"/>
    <property type="match status" value="1"/>
</dbReference>
<dbReference type="SFLD" id="SFLDG01082">
    <property type="entry name" value="B12-binding_domain_containing"/>
    <property type="match status" value="1"/>
</dbReference>
<dbReference type="Pfam" id="PF01938">
    <property type="entry name" value="TRAM"/>
    <property type="match status" value="1"/>
</dbReference>
<dbReference type="PANTHER" id="PTHR43020:SF2">
    <property type="entry name" value="MITOCHONDRIAL TRNA METHYLTHIOTRANSFERASE CDK5RAP1"/>
    <property type="match status" value="1"/>
</dbReference>
<dbReference type="InterPro" id="IPR058240">
    <property type="entry name" value="rSAM_sf"/>
</dbReference>
<evidence type="ECO:0000256" key="8">
    <source>
        <dbReference type="ARBA" id="ARBA00023004"/>
    </source>
</evidence>
<feature type="domain" description="TRAM" evidence="12">
    <location>
        <begin position="391"/>
        <end position="454"/>
    </location>
</feature>
<gene>
    <name evidence="11" type="primary">miaB</name>
    <name evidence="15" type="ORF">SAMN02745133_00387</name>
</gene>
<dbReference type="AlphaFoldDB" id="A0A1M4T8B6"/>
<evidence type="ECO:0000256" key="4">
    <source>
        <dbReference type="ARBA" id="ARBA00022679"/>
    </source>
</evidence>
<feature type="binding site" evidence="11">
    <location>
        <position position="180"/>
    </location>
    <ligand>
        <name>[4Fe-4S] cluster</name>
        <dbReference type="ChEBI" id="CHEBI:49883"/>
        <label>2</label>
        <note>4Fe-4S-S-AdoMet</note>
    </ligand>
</feature>
<feature type="binding site" evidence="11">
    <location>
        <position position="27"/>
    </location>
    <ligand>
        <name>[4Fe-4S] cluster</name>
        <dbReference type="ChEBI" id="CHEBI:49883"/>
        <label>1</label>
    </ligand>
</feature>
<dbReference type="InterPro" id="IPR006463">
    <property type="entry name" value="MiaB_methiolase"/>
</dbReference>
<dbReference type="GO" id="GO:0035597">
    <property type="term" value="F:tRNA-2-methylthio-N(6)-dimethylallyladenosine(37) synthase activity"/>
    <property type="evidence" value="ECO:0007669"/>
    <property type="project" value="UniProtKB-EC"/>
</dbReference>
<dbReference type="FunFam" id="3.40.50.12160:FF:000006">
    <property type="entry name" value="tRNA-2-methylthio-N(6)-dimethylallyladenosine synthase"/>
    <property type="match status" value="1"/>
</dbReference>
<feature type="binding site" evidence="11">
    <location>
        <position position="97"/>
    </location>
    <ligand>
        <name>[4Fe-4S] cluster</name>
        <dbReference type="ChEBI" id="CHEBI:49883"/>
        <label>1</label>
    </ligand>
</feature>
<dbReference type="PROSITE" id="PS50926">
    <property type="entry name" value="TRAM"/>
    <property type="match status" value="1"/>
</dbReference>
<feature type="binding site" evidence="11">
    <location>
        <position position="63"/>
    </location>
    <ligand>
        <name>[4Fe-4S] cluster</name>
        <dbReference type="ChEBI" id="CHEBI:49883"/>
        <label>1</label>
    </ligand>
</feature>
<dbReference type="Gene3D" id="3.40.50.12160">
    <property type="entry name" value="Methylthiotransferase, N-terminal domain"/>
    <property type="match status" value="1"/>
</dbReference>
<dbReference type="HAMAP" id="MF_01864">
    <property type="entry name" value="tRNA_metthiotr_MiaB"/>
    <property type="match status" value="1"/>
</dbReference>
<keyword evidence="4 11" id="KW-0808">Transferase</keyword>
<evidence type="ECO:0000313" key="16">
    <source>
        <dbReference type="Proteomes" id="UP000184148"/>
    </source>
</evidence>
<dbReference type="InterPro" id="IPR005839">
    <property type="entry name" value="Methylthiotransferase"/>
</dbReference>
<dbReference type="Pfam" id="PF04055">
    <property type="entry name" value="Radical_SAM"/>
    <property type="match status" value="1"/>
</dbReference>
<protein>
    <recommendedName>
        <fullName evidence="10 11">tRNA-2-methylthio-N(6)-dimethylallyladenosine synthase</fullName>
        <ecNumber evidence="10 11">2.8.4.3</ecNumber>
    </recommendedName>
    <alternativeName>
        <fullName evidence="11">(Dimethylallyl)adenosine tRNA methylthiotransferase MiaB</fullName>
    </alternativeName>
    <alternativeName>
        <fullName evidence="11">tRNA-i(6)A37 methylthiotransferase</fullName>
    </alternativeName>
</protein>
<evidence type="ECO:0000259" key="12">
    <source>
        <dbReference type="PROSITE" id="PS50926"/>
    </source>
</evidence>
<dbReference type="NCBIfam" id="TIGR00089">
    <property type="entry name" value="MiaB/RimO family radical SAM methylthiotransferase"/>
    <property type="match status" value="1"/>
</dbReference>
<proteinExistence type="inferred from homology"/>
<dbReference type="Gene3D" id="3.80.30.20">
    <property type="entry name" value="tm_1862 like domain"/>
    <property type="match status" value="1"/>
</dbReference>
<evidence type="ECO:0000259" key="13">
    <source>
        <dbReference type="PROSITE" id="PS51449"/>
    </source>
</evidence>
<comment type="subunit">
    <text evidence="11">Monomer.</text>
</comment>
<dbReference type="CDD" id="cd01335">
    <property type="entry name" value="Radical_SAM"/>
    <property type="match status" value="1"/>
</dbReference>
<dbReference type="GO" id="GO:0005829">
    <property type="term" value="C:cytosol"/>
    <property type="evidence" value="ECO:0007669"/>
    <property type="project" value="TreeGrafter"/>
</dbReference>
<reference evidence="16" key="1">
    <citation type="submission" date="2016-11" db="EMBL/GenBank/DDBJ databases">
        <authorList>
            <person name="Varghese N."/>
            <person name="Submissions S."/>
        </authorList>
    </citation>
    <scope>NUCLEOTIDE SEQUENCE [LARGE SCALE GENOMIC DNA]</scope>
    <source>
        <strain evidence="16">DSM 12395</strain>
    </source>
</reference>
<evidence type="ECO:0000256" key="1">
    <source>
        <dbReference type="ARBA" id="ARBA00003234"/>
    </source>
</evidence>
<keyword evidence="2 11" id="KW-0004">4Fe-4S</keyword>
<comment type="function">
    <text evidence="1 11">Catalyzes the methylthiolation of N6-(dimethylallyl)adenosine (i(6)A), leading to the formation of 2-methylthio-N6-(dimethylallyl)adenosine (ms(2)i(6)A) at position 37 in tRNAs that read codons beginning with uridine.</text>
</comment>
<organism evidence="15 16">
    <name type="scientific">Desulforamulus putei DSM 12395</name>
    <dbReference type="NCBI Taxonomy" id="1121429"/>
    <lineage>
        <taxon>Bacteria</taxon>
        <taxon>Bacillati</taxon>
        <taxon>Bacillota</taxon>
        <taxon>Clostridia</taxon>
        <taxon>Eubacteriales</taxon>
        <taxon>Peptococcaceae</taxon>
        <taxon>Desulforamulus</taxon>
    </lineage>
</organism>
<dbReference type="InterPro" id="IPR020612">
    <property type="entry name" value="Methylthiotransferase_CS"/>
</dbReference>
<evidence type="ECO:0000256" key="6">
    <source>
        <dbReference type="ARBA" id="ARBA00022694"/>
    </source>
</evidence>
<dbReference type="GO" id="GO:0051539">
    <property type="term" value="F:4 iron, 4 sulfur cluster binding"/>
    <property type="evidence" value="ECO:0007669"/>
    <property type="project" value="UniProtKB-UniRule"/>
</dbReference>
<evidence type="ECO:0000259" key="14">
    <source>
        <dbReference type="PROSITE" id="PS51918"/>
    </source>
</evidence>
<keyword evidence="9 11" id="KW-0411">Iron-sulfur</keyword>
<dbReference type="SUPFAM" id="SSF102114">
    <property type="entry name" value="Radical SAM enzymes"/>
    <property type="match status" value="1"/>
</dbReference>
<evidence type="ECO:0000256" key="2">
    <source>
        <dbReference type="ARBA" id="ARBA00022485"/>
    </source>
</evidence>
<dbReference type="RefSeq" id="WP_073234826.1">
    <property type="nucleotide sequence ID" value="NZ_FQUY01000001.1"/>
</dbReference>
<dbReference type="SFLD" id="SFLDF00273">
    <property type="entry name" value="(dimethylallyl)adenosine_tRNA"/>
    <property type="match status" value="1"/>
</dbReference>
<evidence type="ECO:0000256" key="3">
    <source>
        <dbReference type="ARBA" id="ARBA00022490"/>
    </source>
</evidence>
<dbReference type="EMBL" id="FQUY01000001">
    <property type="protein sequence ID" value="SHE40736.1"/>
    <property type="molecule type" value="Genomic_DNA"/>
</dbReference>
<dbReference type="InterPro" id="IPR023404">
    <property type="entry name" value="rSAM_horseshoe"/>
</dbReference>
<dbReference type="InterPro" id="IPR038135">
    <property type="entry name" value="Methylthiotransferase_N_sf"/>
</dbReference>
<comment type="subcellular location">
    <subcellularLocation>
        <location evidence="11">Cytoplasm</location>
    </subcellularLocation>
</comment>
<comment type="similarity">
    <text evidence="11">Belongs to the methylthiotransferase family. MiaB subfamily.</text>
</comment>
<dbReference type="SFLD" id="SFLDG01061">
    <property type="entry name" value="methylthiotransferase"/>
    <property type="match status" value="1"/>
</dbReference>
<dbReference type="PROSITE" id="PS51918">
    <property type="entry name" value="RADICAL_SAM"/>
    <property type="match status" value="1"/>
</dbReference>
<dbReference type="InterPro" id="IPR013848">
    <property type="entry name" value="Methylthiotransferase_N"/>
</dbReference>
<evidence type="ECO:0000256" key="5">
    <source>
        <dbReference type="ARBA" id="ARBA00022691"/>
    </source>
</evidence>
<feature type="binding site" evidence="11">
    <location>
        <position position="177"/>
    </location>
    <ligand>
        <name>[4Fe-4S] cluster</name>
        <dbReference type="ChEBI" id="CHEBI:49883"/>
        <label>2</label>
        <note>4Fe-4S-S-AdoMet</note>
    </ligand>
</feature>
<dbReference type="PROSITE" id="PS01278">
    <property type="entry name" value="MTTASE_RADICAL"/>
    <property type="match status" value="1"/>
</dbReference>
<keyword evidence="5 11" id="KW-0949">S-adenosyl-L-methionine</keyword>
<name>A0A1M4T8B6_9FIRM</name>
<accession>A0A1M4T8B6</accession>
<dbReference type="Proteomes" id="UP000184148">
    <property type="component" value="Unassembled WGS sequence"/>
</dbReference>
<dbReference type="PROSITE" id="PS51449">
    <property type="entry name" value="MTTASE_N"/>
    <property type="match status" value="1"/>
</dbReference>
<feature type="domain" description="Radical SAM core" evidence="14">
    <location>
        <begin position="159"/>
        <end position="388"/>
    </location>
</feature>
<feature type="binding site" evidence="11">
    <location>
        <position position="173"/>
    </location>
    <ligand>
        <name>[4Fe-4S] cluster</name>
        <dbReference type="ChEBI" id="CHEBI:49883"/>
        <label>2</label>
        <note>4Fe-4S-S-AdoMet</note>
    </ligand>
</feature>
<comment type="cofactor">
    <cofactor evidence="11">
        <name>[4Fe-4S] cluster</name>
        <dbReference type="ChEBI" id="CHEBI:49883"/>
    </cofactor>
    <text evidence="11">Binds 2 [4Fe-4S] clusters. One cluster is coordinated with 3 cysteines and an exchangeable S-adenosyl-L-methionine.</text>
</comment>
<keyword evidence="16" id="KW-1185">Reference proteome</keyword>
<keyword evidence="7 11" id="KW-0479">Metal-binding</keyword>
<evidence type="ECO:0000256" key="11">
    <source>
        <dbReference type="HAMAP-Rule" id="MF_01864"/>
    </source>
</evidence>
<evidence type="ECO:0000256" key="10">
    <source>
        <dbReference type="ARBA" id="ARBA00033765"/>
    </source>
</evidence>
<dbReference type="FunFam" id="3.80.30.20:FF:000001">
    <property type="entry name" value="tRNA-2-methylthio-N(6)-dimethylallyladenosine synthase 2"/>
    <property type="match status" value="1"/>
</dbReference>
<dbReference type="InterPro" id="IPR007197">
    <property type="entry name" value="rSAM"/>
</dbReference>
<dbReference type="STRING" id="1121429.SAMN02745133_00387"/>
<keyword evidence="3 11" id="KW-0963">Cytoplasm</keyword>
<dbReference type="PANTHER" id="PTHR43020">
    <property type="entry name" value="CDK5 REGULATORY SUBUNIT-ASSOCIATED PROTEIN 1"/>
    <property type="match status" value="1"/>
</dbReference>
<dbReference type="OrthoDB" id="9805215at2"/>
<dbReference type="GO" id="GO:0046872">
    <property type="term" value="F:metal ion binding"/>
    <property type="evidence" value="ECO:0007669"/>
    <property type="project" value="UniProtKB-KW"/>
</dbReference>
<dbReference type="InterPro" id="IPR006638">
    <property type="entry name" value="Elp3/MiaA/NifB-like_rSAM"/>
</dbReference>
<evidence type="ECO:0000256" key="9">
    <source>
        <dbReference type="ARBA" id="ARBA00023014"/>
    </source>
</evidence>
<dbReference type="InterPro" id="IPR002792">
    <property type="entry name" value="TRAM_dom"/>
</dbReference>
<feature type="domain" description="MTTase N-terminal" evidence="13">
    <location>
        <begin position="18"/>
        <end position="136"/>
    </location>
</feature>
<comment type="catalytic activity">
    <reaction evidence="11">
        <text>N(6)-dimethylallyladenosine(37) in tRNA + (sulfur carrier)-SH + AH2 + 2 S-adenosyl-L-methionine = 2-methylsulfanyl-N(6)-dimethylallyladenosine(37) in tRNA + (sulfur carrier)-H + 5'-deoxyadenosine + L-methionine + A + S-adenosyl-L-homocysteine + 2 H(+)</text>
        <dbReference type="Rhea" id="RHEA:37067"/>
        <dbReference type="Rhea" id="RHEA-COMP:10375"/>
        <dbReference type="Rhea" id="RHEA-COMP:10376"/>
        <dbReference type="Rhea" id="RHEA-COMP:14737"/>
        <dbReference type="Rhea" id="RHEA-COMP:14739"/>
        <dbReference type="ChEBI" id="CHEBI:13193"/>
        <dbReference type="ChEBI" id="CHEBI:15378"/>
        <dbReference type="ChEBI" id="CHEBI:17319"/>
        <dbReference type="ChEBI" id="CHEBI:17499"/>
        <dbReference type="ChEBI" id="CHEBI:29917"/>
        <dbReference type="ChEBI" id="CHEBI:57844"/>
        <dbReference type="ChEBI" id="CHEBI:57856"/>
        <dbReference type="ChEBI" id="CHEBI:59789"/>
        <dbReference type="ChEBI" id="CHEBI:64428"/>
        <dbReference type="ChEBI" id="CHEBI:74415"/>
        <dbReference type="ChEBI" id="CHEBI:74417"/>
        <dbReference type="EC" id="2.8.4.3"/>
    </reaction>
</comment>
<keyword evidence="6 11" id="KW-0819">tRNA processing</keyword>
<dbReference type="SFLD" id="SFLDS00029">
    <property type="entry name" value="Radical_SAM"/>
    <property type="match status" value="1"/>
</dbReference>
<evidence type="ECO:0000313" key="15">
    <source>
        <dbReference type="EMBL" id="SHE40736.1"/>
    </source>
</evidence>
<dbReference type="EC" id="2.8.4.3" evidence="10 11"/>